<sequence length="287" mass="31214">MSINQFPTIGSRPETGTSRMSLKGWRMGNLAWKLFAAFFVSIILLFLILPTLIIVPMSFSQTDYLQFPPQGLSLRWYAAYFGDPDWMASTWFSLKIALATALTSTVVGTMASLAFVRGELPFKGVFQVLTIGPMIVPHIVLGVALYLVFAPHQLTGTFSGFLVSHTVLSVPFVMITVVAALQRFDPALELAALNCGAGRGRAFFHITLPMIAPSIGAGFVFAFLASFDEATVAFFISDINGKTIGRKMFEDIDFNLTPTIAAASTVVVLVSMCLIALSFALTRCKQN</sequence>
<evidence type="ECO:0000313" key="10">
    <source>
        <dbReference type="EMBL" id="EEQ92919.1"/>
    </source>
</evidence>
<accession>C4WL97</accession>
<keyword evidence="4" id="KW-0997">Cell inner membrane</keyword>
<proteinExistence type="inferred from homology"/>
<reference evidence="10 11" key="1">
    <citation type="submission" date="2009-05" db="EMBL/GenBank/DDBJ databases">
        <authorList>
            <person name="Setubal J.C."/>
            <person name="Boyle S."/>
            <person name="Crasta O.R."/>
            <person name="Gillespie J.J."/>
            <person name="Kenyon R.W."/>
            <person name="Lu J."/>
            <person name="Mane S."/>
            <person name="Nagrani S."/>
            <person name="Shallom J.M."/>
            <person name="Shallom S."/>
            <person name="Shukla M."/>
            <person name="Snyder E.E."/>
            <person name="Sobral B.W."/>
            <person name="Wattam A.R."/>
            <person name="Will R."/>
            <person name="Williams K."/>
            <person name="Yoo H."/>
            <person name="Munk C."/>
            <person name="Tapia R."/>
            <person name="Green L."/>
            <person name="Rogers Y."/>
            <person name="Detter J.C."/>
            <person name="Bruce D."/>
            <person name="Brettin T.S."/>
            <person name="Tsolis R."/>
        </authorList>
    </citation>
    <scope>NUCLEOTIDE SEQUENCE [LARGE SCALE GENOMIC DNA]</scope>
    <source>
        <strain evidence="10 11">LMG 3301</strain>
    </source>
</reference>
<gene>
    <name evidence="10" type="ORF">OINT_2000041</name>
</gene>
<feature type="transmembrane region" description="Helical" evidence="8">
    <location>
        <begin position="30"/>
        <end position="55"/>
    </location>
</feature>
<dbReference type="Pfam" id="PF00528">
    <property type="entry name" value="BPD_transp_1"/>
    <property type="match status" value="1"/>
</dbReference>
<feature type="transmembrane region" description="Helical" evidence="8">
    <location>
        <begin position="161"/>
        <end position="181"/>
    </location>
</feature>
<keyword evidence="5 8" id="KW-0812">Transmembrane</keyword>
<dbReference type="Gene3D" id="1.10.3720.10">
    <property type="entry name" value="MetI-like"/>
    <property type="match status" value="1"/>
</dbReference>
<dbReference type="GO" id="GO:0055085">
    <property type="term" value="P:transmembrane transport"/>
    <property type="evidence" value="ECO:0007669"/>
    <property type="project" value="InterPro"/>
</dbReference>
<dbReference type="Proteomes" id="UP000004386">
    <property type="component" value="Unassembled WGS sequence"/>
</dbReference>
<evidence type="ECO:0000256" key="8">
    <source>
        <dbReference type="RuleBase" id="RU363032"/>
    </source>
</evidence>
<dbReference type="PANTHER" id="PTHR43357:SF4">
    <property type="entry name" value="INNER MEMBRANE ABC TRANSPORTER PERMEASE PROTEIN YDCV"/>
    <property type="match status" value="1"/>
</dbReference>
<name>C4WL97_9HYPH</name>
<dbReference type="GO" id="GO:0005886">
    <property type="term" value="C:plasma membrane"/>
    <property type="evidence" value="ECO:0007669"/>
    <property type="project" value="UniProtKB-SubCell"/>
</dbReference>
<dbReference type="EMBL" id="ACQA01000002">
    <property type="protein sequence ID" value="EEQ92919.1"/>
    <property type="molecule type" value="Genomic_DNA"/>
</dbReference>
<feature type="domain" description="ABC transmembrane type-1" evidence="9">
    <location>
        <begin position="90"/>
        <end position="278"/>
    </location>
</feature>
<evidence type="ECO:0000256" key="4">
    <source>
        <dbReference type="ARBA" id="ARBA00022519"/>
    </source>
</evidence>
<evidence type="ECO:0000256" key="3">
    <source>
        <dbReference type="ARBA" id="ARBA00022475"/>
    </source>
</evidence>
<feature type="transmembrane region" description="Helical" evidence="8">
    <location>
        <begin position="96"/>
        <end position="116"/>
    </location>
</feature>
<dbReference type="CDD" id="cd06261">
    <property type="entry name" value="TM_PBP2"/>
    <property type="match status" value="1"/>
</dbReference>
<feature type="transmembrane region" description="Helical" evidence="8">
    <location>
        <begin position="260"/>
        <end position="281"/>
    </location>
</feature>
<organism evidence="10 11">
    <name type="scientific">Brucella intermedia LMG 3301</name>
    <dbReference type="NCBI Taxonomy" id="641118"/>
    <lineage>
        <taxon>Bacteria</taxon>
        <taxon>Pseudomonadati</taxon>
        <taxon>Pseudomonadota</taxon>
        <taxon>Alphaproteobacteria</taxon>
        <taxon>Hyphomicrobiales</taxon>
        <taxon>Brucellaceae</taxon>
        <taxon>Brucella/Ochrobactrum group</taxon>
        <taxon>Brucella</taxon>
    </lineage>
</organism>
<evidence type="ECO:0000256" key="5">
    <source>
        <dbReference type="ARBA" id="ARBA00022692"/>
    </source>
</evidence>
<keyword evidence="6 8" id="KW-1133">Transmembrane helix</keyword>
<evidence type="ECO:0000256" key="2">
    <source>
        <dbReference type="ARBA" id="ARBA00022448"/>
    </source>
</evidence>
<feature type="transmembrane region" description="Helical" evidence="8">
    <location>
        <begin position="128"/>
        <end position="149"/>
    </location>
</feature>
<dbReference type="HOGENOM" id="CLU_016047_3_1_5"/>
<keyword evidence="2 8" id="KW-0813">Transport</keyword>
<keyword evidence="3" id="KW-1003">Cell membrane</keyword>
<evidence type="ECO:0000256" key="6">
    <source>
        <dbReference type="ARBA" id="ARBA00022989"/>
    </source>
</evidence>
<protein>
    <submittedName>
        <fullName evidence="10">ABC transporter, permease</fullName>
    </submittedName>
</protein>
<dbReference type="InterPro" id="IPR000515">
    <property type="entry name" value="MetI-like"/>
</dbReference>
<keyword evidence="7 8" id="KW-0472">Membrane</keyword>
<dbReference type="SUPFAM" id="SSF161098">
    <property type="entry name" value="MetI-like"/>
    <property type="match status" value="1"/>
</dbReference>
<dbReference type="AlphaFoldDB" id="C4WL97"/>
<evidence type="ECO:0000313" key="11">
    <source>
        <dbReference type="Proteomes" id="UP000004386"/>
    </source>
</evidence>
<dbReference type="PANTHER" id="PTHR43357">
    <property type="entry name" value="INNER MEMBRANE ABC TRANSPORTER PERMEASE PROTEIN YDCV"/>
    <property type="match status" value="1"/>
</dbReference>
<evidence type="ECO:0000256" key="7">
    <source>
        <dbReference type="ARBA" id="ARBA00023136"/>
    </source>
</evidence>
<comment type="similarity">
    <text evidence="8">Belongs to the binding-protein-dependent transport system permease family.</text>
</comment>
<comment type="caution">
    <text evidence="10">The sequence shown here is derived from an EMBL/GenBank/DDBJ whole genome shotgun (WGS) entry which is preliminary data.</text>
</comment>
<dbReference type="InterPro" id="IPR035906">
    <property type="entry name" value="MetI-like_sf"/>
</dbReference>
<evidence type="ECO:0000259" key="9">
    <source>
        <dbReference type="PROSITE" id="PS50928"/>
    </source>
</evidence>
<dbReference type="PROSITE" id="PS50928">
    <property type="entry name" value="ABC_TM1"/>
    <property type="match status" value="1"/>
</dbReference>
<comment type="subcellular location">
    <subcellularLocation>
        <location evidence="1">Cell inner membrane</location>
        <topology evidence="1">Multi-pass membrane protein</topology>
    </subcellularLocation>
    <subcellularLocation>
        <location evidence="8">Cell membrane</location>
        <topology evidence="8">Multi-pass membrane protein</topology>
    </subcellularLocation>
</comment>
<evidence type="ECO:0000256" key="1">
    <source>
        <dbReference type="ARBA" id="ARBA00004429"/>
    </source>
</evidence>
<feature type="transmembrane region" description="Helical" evidence="8">
    <location>
        <begin position="202"/>
        <end position="225"/>
    </location>
</feature>